<protein>
    <recommendedName>
        <fullName evidence="2">NAD-dependent epimerase/dehydratase domain-containing protein</fullName>
    </recommendedName>
</protein>
<evidence type="ECO:0000259" key="2">
    <source>
        <dbReference type="Pfam" id="PF01370"/>
    </source>
</evidence>
<evidence type="ECO:0000313" key="3">
    <source>
        <dbReference type="EMBL" id="GAH44980.1"/>
    </source>
</evidence>
<comment type="caution">
    <text evidence="3">The sequence shown here is derived from an EMBL/GenBank/DDBJ whole genome shotgun (WGS) entry which is preliminary data.</text>
</comment>
<reference evidence="3" key="1">
    <citation type="journal article" date="2014" name="Front. Microbiol.">
        <title>High frequency of phylogenetically diverse reductive dehalogenase-homologous genes in deep subseafloor sedimentary metagenomes.</title>
        <authorList>
            <person name="Kawai M."/>
            <person name="Futagami T."/>
            <person name="Toyoda A."/>
            <person name="Takaki Y."/>
            <person name="Nishi S."/>
            <person name="Hori S."/>
            <person name="Arai W."/>
            <person name="Tsubouchi T."/>
            <person name="Morono Y."/>
            <person name="Uchiyama I."/>
            <person name="Ito T."/>
            <person name="Fujiyama A."/>
            <person name="Inagaki F."/>
            <person name="Takami H."/>
        </authorList>
    </citation>
    <scope>NUCLEOTIDE SEQUENCE</scope>
    <source>
        <strain evidence="3">Expedition CK06-06</strain>
    </source>
</reference>
<evidence type="ECO:0000256" key="1">
    <source>
        <dbReference type="ARBA" id="ARBA00007637"/>
    </source>
</evidence>
<proteinExistence type="inferred from homology"/>
<dbReference type="InterPro" id="IPR001509">
    <property type="entry name" value="Epimerase_deHydtase"/>
</dbReference>
<dbReference type="Pfam" id="PF01370">
    <property type="entry name" value="Epimerase"/>
    <property type="match status" value="1"/>
</dbReference>
<accession>X1GJJ0</accession>
<dbReference type="InterPro" id="IPR036291">
    <property type="entry name" value="NAD(P)-bd_dom_sf"/>
</dbReference>
<dbReference type="EMBL" id="BARU01006086">
    <property type="protein sequence ID" value="GAH44980.1"/>
    <property type="molecule type" value="Genomic_DNA"/>
</dbReference>
<dbReference type="AlphaFoldDB" id="X1GJJ0"/>
<organism evidence="3">
    <name type="scientific">marine sediment metagenome</name>
    <dbReference type="NCBI Taxonomy" id="412755"/>
    <lineage>
        <taxon>unclassified sequences</taxon>
        <taxon>metagenomes</taxon>
        <taxon>ecological metagenomes</taxon>
    </lineage>
</organism>
<dbReference type="PANTHER" id="PTHR43000">
    <property type="entry name" value="DTDP-D-GLUCOSE 4,6-DEHYDRATASE-RELATED"/>
    <property type="match status" value="1"/>
</dbReference>
<gene>
    <name evidence="3" type="ORF">S03H2_11957</name>
</gene>
<dbReference type="SUPFAM" id="SSF51735">
    <property type="entry name" value="NAD(P)-binding Rossmann-fold domains"/>
    <property type="match status" value="1"/>
</dbReference>
<name>X1GJJ0_9ZZZZ</name>
<feature type="non-terminal residue" evidence="3">
    <location>
        <position position="182"/>
    </location>
</feature>
<comment type="similarity">
    <text evidence="1">Belongs to the NAD(P)-dependent epimerase/dehydratase family.</text>
</comment>
<sequence length="182" mass="20049">MNKILVTGGTGFIGSYVVENLVEKGKDVVILDIKKPLIVNECVQYEKGSITDEHLVEKLISECDGVIHLGGLLGTSETITQAKLMSQVNILGGLNILDACKTHNKRAVIISTGNHWMFNCYAITKRAMAKFALMYNEEFGTKIAVVRGMNTYGPRQKAMPVRKIMPNFVIPALKHLPLALYG</sequence>
<feature type="domain" description="NAD-dependent epimerase/dehydratase" evidence="2">
    <location>
        <begin position="4"/>
        <end position="182"/>
    </location>
</feature>
<dbReference type="Gene3D" id="3.40.50.720">
    <property type="entry name" value="NAD(P)-binding Rossmann-like Domain"/>
    <property type="match status" value="1"/>
</dbReference>